<name>A0A383CXS8_9ZZZZ</name>
<reference evidence="1" key="1">
    <citation type="submission" date="2018-05" db="EMBL/GenBank/DDBJ databases">
        <authorList>
            <person name="Lanie J.A."/>
            <person name="Ng W.-L."/>
            <person name="Kazmierczak K.M."/>
            <person name="Andrzejewski T.M."/>
            <person name="Davidsen T.M."/>
            <person name="Wayne K.J."/>
            <person name="Tettelin H."/>
            <person name="Glass J.I."/>
            <person name="Rusch D."/>
            <person name="Podicherti R."/>
            <person name="Tsui H.-C.T."/>
            <person name="Winkler M.E."/>
        </authorList>
    </citation>
    <scope>NUCLEOTIDE SEQUENCE</scope>
</reference>
<dbReference type="InterPro" id="IPR036291">
    <property type="entry name" value="NAD(P)-bd_dom_sf"/>
</dbReference>
<accession>A0A383CXS8</accession>
<dbReference type="Pfam" id="PF00106">
    <property type="entry name" value="adh_short"/>
    <property type="match status" value="1"/>
</dbReference>
<dbReference type="SUPFAM" id="SSF51735">
    <property type="entry name" value="NAD(P)-binding Rossmann-fold domains"/>
    <property type="match status" value="1"/>
</dbReference>
<feature type="non-terminal residue" evidence="1">
    <location>
        <position position="58"/>
    </location>
</feature>
<evidence type="ECO:0000313" key="1">
    <source>
        <dbReference type="EMBL" id="SVE36850.1"/>
    </source>
</evidence>
<dbReference type="EMBL" id="UINC01212495">
    <property type="protein sequence ID" value="SVE36850.1"/>
    <property type="molecule type" value="Genomic_DNA"/>
</dbReference>
<sequence length="58" mass="6254">MEKRKVALVTAAAGAGIGASIARQLVDDGLDVVITDVHERRCRELAAELSEKHGHEFL</sequence>
<dbReference type="Gene3D" id="3.40.50.720">
    <property type="entry name" value="NAD(P)-binding Rossmann-like Domain"/>
    <property type="match status" value="1"/>
</dbReference>
<gene>
    <name evidence="1" type="ORF">METZ01_LOCUS489704</name>
</gene>
<protein>
    <recommendedName>
        <fullName evidence="2">SDR family NAD(P)-dependent oxidoreductase</fullName>
    </recommendedName>
</protein>
<evidence type="ECO:0008006" key="2">
    <source>
        <dbReference type="Google" id="ProtNLM"/>
    </source>
</evidence>
<proteinExistence type="predicted"/>
<dbReference type="AlphaFoldDB" id="A0A383CXS8"/>
<dbReference type="InterPro" id="IPR002347">
    <property type="entry name" value="SDR_fam"/>
</dbReference>
<organism evidence="1">
    <name type="scientific">marine metagenome</name>
    <dbReference type="NCBI Taxonomy" id="408172"/>
    <lineage>
        <taxon>unclassified sequences</taxon>
        <taxon>metagenomes</taxon>
        <taxon>ecological metagenomes</taxon>
    </lineage>
</organism>